<dbReference type="EMBL" id="CP014332">
    <property type="protein sequence ID" value="APS40866.1"/>
    <property type="molecule type" value="Genomic_DNA"/>
</dbReference>
<dbReference type="InterPro" id="IPR018247">
    <property type="entry name" value="EF_Hand_1_Ca_BS"/>
</dbReference>
<evidence type="ECO:0000256" key="5">
    <source>
        <dbReference type="ARBA" id="ARBA00022997"/>
    </source>
</evidence>
<dbReference type="PANTHER" id="PTHR12994">
    <property type="entry name" value="SECERNIN"/>
    <property type="match status" value="1"/>
</dbReference>
<dbReference type="InterPro" id="IPR047804">
    <property type="entry name" value="C69_dipept_A-like"/>
</dbReference>
<evidence type="ECO:0000313" key="7">
    <source>
        <dbReference type="EMBL" id="APS40866.1"/>
    </source>
</evidence>
<sequence length="471" mass="52580">MNQLGYQAHQKTCTTILVGKHATIDGSTMIARNEDGGDEPNPQKFVVYPANAAGTVYESGANHVKIPLPENGFRYTATPDADDSFGVWAGARINSQNVAMTATETSTTNTRVLAADPLVDGGIGEADITTLVLPYIKSAREGVTRLGQLLKTYGTYESNGIAFSDQEEVWYFESIGGHHWAAIRIPDDAFVVAPNRFNIDYFDFNSEDTMSSADLEQFITDHHLNPDIDVTTPNLRHIFGSASDKDRAYNNPRAWYVHRLFAKDVADEQPEDQDLPFIVYPKKKLSVDDVKFALSSHYQGTAFDPYEHEQAPFKYRPIGINRNQESHILQIRPNMPANIAGVHWLGYGPNTFNAFVPFYVSVTTIPASFEKTTPAFDVSTSYWLTRVIAVISDKDFATYQDMQARFEQQIVADNVNLQQQTDQDIQAGQTVDLEAVNQKMADNYMLAANTLLGKMIKLGTKKMQLRFSVDD</sequence>
<dbReference type="AlphaFoldDB" id="A0A1L6R8I9"/>
<reference evidence="7 8" key="1">
    <citation type="submission" date="2016-02" db="EMBL/GenBank/DDBJ databases">
        <title>Complete Genome Sequence of Weissella jogaejeotgali FOL01.</title>
        <authorList>
            <person name="Lee J.-H."/>
            <person name="Ku H.-J."/>
        </authorList>
    </citation>
    <scope>NUCLEOTIDE SEQUENCE [LARGE SCALE GENOMIC DNA]</scope>
    <source>
        <strain evidence="7 8">FOL01</strain>
    </source>
</reference>
<dbReference type="GO" id="GO:0006508">
    <property type="term" value="P:proteolysis"/>
    <property type="evidence" value="ECO:0007669"/>
    <property type="project" value="UniProtKB-KW"/>
</dbReference>
<evidence type="ECO:0000313" key="8">
    <source>
        <dbReference type="Proteomes" id="UP000185473"/>
    </source>
</evidence>
<evidence type="ECO:0000256" key="4">
    <source>
        <dbReference type="ARBA" id="ARBA00022801"/>
    </source>
</evidence>
<organism evidence="7 8">
    <name type="scientific">Weissella jogaejeotgali</name>
    <dbReference type="NCBI Taxonomy" id="1631871"/>
    <lineage>
        <taxon>Bacteria</taxon>
        <taxon>Bacillati</taxon>
        <taxon>Bacillota</taxon>
        <taxon>Bacilli</taxon>
        <taxon>Lactobacillales</taxon>
        <taxon>Lactobacillaceae</taxon>
        <taxon>Weissella</taxon>
    </lineage>
</organism>
<dbReference type="RefSeq" id="WP_075268730.1">
    <property type="nucleotide sequence ID" value="NZ_CP014332.1"/>
</dbReference>
<keyword evidence="4 6" id="KW-0378">Hydrolase</keyword>
<evidence type="ECO:0000256" key="2">
    <source>
        <dbReference type="ARBA" id="ARBA00007225"/>
    </source>
</evidence>
<comment type="catalytic activity">
    <reaction evidence="1">
        <text>an L-aminoacyl-L-amino acid + H2O = 2 an L-alpha-amino acid</text>
        <dbReference type="Rhea" id="RHEA:48940"/>
        <dbReference type="ChEBI" id="CHEBI:15377"/>
        <dbReference type="ChEBI" id="CHEBI:59869"/>
        <dbReference type="ChEBI" id="CHEBI:77460"/>
        <dbReference type="EC" id="3.4.13.19"/>
    </reaction>
</comment>
<dbReference type="GO" id="GO:0016805">
    <property type="term" value="F:dipeptidase activity"/>
    <property type="evidence" value="ECO:0007669"/>
    <property type="project" value="UniProtKB-KW"/>
</dbReference>
<accession>A0A1L6R8I9</accession>
<dbReference type="InterPro" id="IPR005322">
    <property type="entry name" value="Peptidase_C69"/>
</dbReference>
<keyword evidence="3 6" id="KW-0645">Protease</keyword>
<evidence type="ECO:0000256" key="6">
    <source>
        <dbReference type="RuleBase" id="RU364089"/>
    </source>
</evidence>
<dbReference type="KEGG" id="wjo:FOL01_0007"/>
<keyword evidence="5 6" id="KW-0224">Dipeptidase</keyword>
<dbReference type="Proteomes" id="UP000185473">
    <property type="component" value="Chromosome"/>
</dbReference>
<dbReference type="OrthoDB" id="9764088at2"/>
<dbReference type="EC" id="3.4.-.-" evidence="6"/>
<proteinExistence type="inferred from homology"/>
<dbReference type="GO" id="GO:0070004">
    <property type="term" value="F:cysteine-type exopeptidase activity"/>
    <property type="evidence" value="ECO:0007669"/>
    <property type="project" value="InterPro"/>
</dbReference>
<protein>
    <recommendedName>
        <fullName evidence="6">Dipeptidase</fullName>
        <ecNumber evidence="6">3.4.-.-</ecNumber>
    </recommendedName>
</protein>
<gene>
    <name evidence="7" type="ORF">FOL01_0007</name>
</gene>
<dbReference type="Pfam" id="PF03577">
    <property type="entry name" value="Peptidase_C69"/>
    <property type="match status" value="1"/>
</dbReference>
<keyword evidence="8" id="KW-1185">Reference proteome</keyword>
<dbReference type="Gene3D" id="3.60.60.10">
    <property type="entry name" value="Penicillin V Acylase, Chain A"/>
    <property type="match status" value="1"/>
</dbReference>
<comment type="similarity">
    <text evidence="2 6">Belongs to the peptidase C69 family.</text>
</comment>
<dbReference type="NCBIfam" id="NF033678">
    <property type="entry name" value="C69_fam_dipept"/>
    <property type="match status" value="1"/>
</dbReference>
<dbReference type="PANTHER" id="PTHR12994:SF17">
    <property type="entry name" value="LD30995P"/>
    <property type="match status" value="1"/>
</dbReference>
<evidence type="ECO:0000256" key="1">
    <source>
        <dbReference type="ARBA" id="ARBA00001670"/>
    </source>
</evidence>
<dbReference type="PROSITE" id="PS00018">
    <property type="entry name" value="EF_HAND_1"/>
    <property type="match status" value="1"/>
</dbReference>
<dbReference type="STRING" id="1631871.FOL01_0007"/>
<evidence type="ECO:0000256" key="3">
    <source>
        <dbReference type="ARBA" id="ARBA00022670"/>
    </source>
</evidence>
<name>A0A1L6R8I9_9LACO</name>